<sequence>MQGSITRRATAVAGAAVMTAALSVAGAGVAQAHGNSNKCGRVSVTFSLDGGQSWTTDGRINGDTAPASIIVKLSDTPAKGCSYHVSLASYSAEGPDWASSGTQALLGWDTATLDAENTQAALNVPAPSCFGQVDLYGNGKKYDGTGGNALPHYPDSATPPRLITAWNGGAPCTTPTPTPTPTDTGTPTPTPTPTGTDTPTPTPTPTDTGTPTPTPTPTGTDTPTPTPTPSDTGTPTPSPSVSDSSSPSPAPTTSAASGGGSTTPPTGSPVVSPVSTTPTGNLAETGGNGSQTVAFAGGGAALLVIGGGAVYFTRRRNRTAGN</sequence>
<evidence type="ECO:0000313" key="4">
    <source>
        <dbReference type="EMBL" id="MFC4031222.1"/>
    </source>
</evidence>
<feature type="region of interest" description="Disordered" evidence="1">
    <location>
        <begin position="150"/>
        <end position="286"/>
    </location>
</feature>
<proteinExistence type="predicted"/>
<dbReference type="EMBL" id="JBHSBB010000007">
    <property type="protein sequence ID" value="MFC4031222.1"/>
    <property type="molecule type" value="Genomic_DNA"/>
</dbReference>
<keyword evidence="5" id="KW-1185">Reference proteome</keyword>
<gene>
    <name evidence="4" type="ORF">ACFO3J_07010</name>
</gene>
<dbReference type="NCBIfam" id="NF041528">
    <property type="entry name" value="strep_LAETG"/>
    <property type="match status" value="1"/>
</dbReference>
<evidence type="ECO:0000256" key="2">
    <source>
        <dbReference type="SAM" id="Phobius"/>
    </source>
</evidence>
<evidence type="ECO:0000313" key="5">
    <source>
        <dbReference type="Proteomes" id="UP001595765"/>
    </source>
</evidence>
<accession>A0ABV8HGK1</accession>
<dbReference type="RefSeq" id="WP_386427198.1">
    <property type="nucleotide sequence ID" value="NZ_JBHSBB010000007.1"/>
</dbReference>
<organism evidence="4 5">
    <name type="scientific">Streptomyces polygonati</name>
    <dbReference type="NCBI Taxonomy" id="1617087"/>
    <lineage>
        <taxon>Bacteria</taxon>
        <taxon>Bacillati</taxon>
        <taxon>Actinomycetota</taxon>
        <taxon>Actinomycetes</taxon>
        <taxon>Kitasatosporales</taxon>
        <taxon>Streptomycetaceae</taxon>
        <taxon>Streptomyces</taxon>
    </lineage>
</organism>
<evidence type="ECO:0000256" key="3">
    <source>
        <dbReference type="SAM" id="SignalP"/>
    </source>
</evidence>
<keyword evidence="3" id="KW-0732">Signal</keyword>
<dbReference type="Proteomes" id="UP001595765">
    <property type="component" value="Unassembled WGS sequence"/>
</dbReference>
<protein>
    <submittedName>
        <fullName evidence="4">LAETG motif-containing sortase-dependent surface protein</fullName>
    </submittedName>
</protein>
<keyword evidence="2" id="KW-0812">Transmembrane</keyword>
<keyword evidence="2" id="KW-1133">Transmembrane helix</keyword>
<feature type="chain" id="PRO_5047381520" evidence="3">
    <location>
        <begin position="33"/>
        <end position="322"/>
    </location>
</feature>
<feature type="compositionally biased region" description="Low complexity" evidence="1">
    <location>
        <begin position="181"/>
        <end position="280"/>
    </location>
</feature>
<comment type="caution">
    <text evidence="4">The sequence shown here is derived from an EMBL/GenBank/DDBJ whole genome shotgun (WGS) entry which is preliminary data.</text>
</comment>
<keyword evidence="2" id="KW-0472">Membrane</keyword>
<evidence type="ECO:0000256" key="1">
    <source>
        <dbReference type="SAM" id="MobiDB-lite"/>
    </source>
</evidence>
<dbReference type="NCBIfam" id="TIGR01167">
    <property type="entry name" value="LPXTG_anchor"/>
    <property type="match status" value="1"/>
</dbReference>
<reference evidence="5" key="1">
    <citation type="journal article" date="2019" name="Int. J. Syst. Evol. Microbiol.">
        <title>The Global Catalogue of Microorganisms (GCM) 10K type strain sequencing project: providing services to taxonomists for standard genome sequencing and annotation.</title>
        <authorList>
            <consortium name="The Broad Institute Genomics Platform"/>
            <consortium name="The Broad Institute Genome Sequencing Center for Infectious Disease"/>
            <person name="Wu L."/>
            <person name="Ma J."/>
        </authorList>
    </citation>
    <scope>NUCLEOTIDE SEQUENCE [LARGE SCALE GENOMIC DNA]</scope>
    <source>
        <strain evidence="5">CGMCC 4.7237</strain>
    </source>
</reference>
<feature type="signal peptide" evidence="3">
    <location>
        <begin position="1"/>
        <end position="32"/>
    </location>
</feature>
<name>A0ABV8HGK1_9ACTN</name>
<feature type="transmembrane region" description="Helical" evidence="2">
    <location>
        <begin position="293"/>
        <end position="312"/>
    </location>
</feature>